<evidence type="ECO:0000256" key="1">
    <source>
        <dbReference type="SAM" id="Phobius"/>
    </source>
</evidence>
<accession>A0A2P7B762</accession>
<feature type="transmembrane region" description="Helical" evidence="1">
    <location>
        <begin position="100"/>
        <end position="118"/>
    </location>
</feature>
<evidence type="ECO:0000313" key="2">
    <source>
        <dbReference type="EMBL" id="PSH62296.1"/>
    </source>
</evidence>
<organism evidence="2 3">
    <name type="scientific">Phyllobacterium brassicacearum</name>
    <dbReference type="NCBI Taxonomy" id="314235"/>
    <lineage>
        <taxon>Bacteria</taxon>
        <taxon>Pseudomonadati</taxon>
        <taxon>Pseudomonadota</taxon>
        <taxon>Alphaproteobacteria</taxon>
        <taxon>Hyphomicrobiales</taxon>
        <taxon>Phyllobacteriaceae</taxon>
        <taxon>Phyllobacterium</taxon>
    </lineage>
</organism>
<protein>
    <submittedName>
        <fullName evidence="2">DUF2214 domain-containing protein</fullName>
    </submittedName>
</protein>
<feature type="transmembrane region" description="Helical" evidence="1">
    <location>
        <begin position="26"/>
        <end position="51"/>
    </location>
</feature>
<dbReference type="Proteomes" id="UP000241444">
    <property type="component" value="Unassembled WGS sequence"/>
</dbReference>
<keyword evidence="1" id="KW-0812">Transmembrane</keyword>
<reference evidence="3" key="1">
    <citation type="submission" date="2017-11" db="EMBL/GenBank/DDBJ databases">
        <authorList>
            <person name="Kuznetsova I."/>
            <person name="Sazanova A."/>
            <person name="Chirak E."/>
            <person name="Safronova V."/>
            <person name="Willems A."/>
        </authorList>
    </citation>
    <scope>NUCLEOTIDE SEQUENCE [LARGE SCALE GENOMIC DNA]</scope>
    <source>
        <strain evidence="3">STM 196</strain>
    </source>
</reference>
<keyword evidence="3" id="KW-1185">Reference proteome</keyword>
<feature type="transmembrane region" description="Helical" evidence="1">
    <location>
        <begin position="139"/>
        <end position="158"/>
    </location>
</feature>
<dbReference type="EMBL" id="PGGO01000031">
    <property type="protein sequence ID" value="PSH62296.1"/>
    <property type="molecule type" value="Genomic_DNA"/>
</dbReference>
<keyword evidence="1" id="KW-0472">Membrane</keyword>
<name>A0A2P7B762_9HYPH</name>
<comment type="caution">
    <text evidence="2">The sequence shown here is derived from an EMBL/GenBank/DDBJ whole genome shotgun (WGS) entry which is preliminary data.</text>
</comment>
<dbReference type="OrthoDB" id="118399at2"/>
<feature type="transmembrane region" description="Helical" evidence="1">
    <location>
        <begin position="72"/>
        <end position="94"/>
    </location>
</feature>
<gene>
    <name evidence="2" type="ORF">CU102_25930</name>
</gene>
<keyword evidence="1" id="KW-1133">Transmembrane helix</keyword>
<dbReference type="AlphaFoldDB" id="A0A2P7B762"/>
<proteinExistence type="predicted"/>
<sequence>MIGPLAELLQALSEWPGAVALRRFEVAYLLVNAAHILSIGLILGAIVTLDLRVLGLLRQYPIGALGPPLSRVAAVGVVCAILTGFVLFTVRPLAYVQNTAFLVKITLVGLAVANALILQCNRHWRRALSGGEVHVTVRLSAFLSAILWGSAVVAGRWIGFL</sequence>
<evidence type="ECO:0000313" key="3">
    <source>
        <dbReference type="Proteomes" id="UP000241444"/>
    </source>
</evidence>